<sequence length="123" mass="13433">MIVPTFDVDLIWHTYMRYPSQYQMISTALCGFILDHDDAIESNILINAYKKTTERWQKFYKSEYGQNIDRTHLQTSQYMSACAIVFVPVHISSDGGASLHGAIRGGCGGEDCDGGGGCGGGGD</sequence>
<name>A0A820DMJ6_9BILA</name>
<evidence type="ECO:0000313" key="3">
    <source>
        <dbReference type="Proteomes" id="UP000663823"/>
    </source>
</evidence>
<organism evidence="2 3">
    <name type="scientific">Rotaria sordida</name>
    <dbReference type="NCBI Taxonomy" id="392033"/>
    <lineage>
        <taxon>Eukaryota</taxon>
        <taxon>Metazoa</taxon>
        <taxon>Spiralia</taxon>
        <taxon>Gnathifera</taxon>
        <taxon>Rotifera</taxon>
        <taxon>Eurotatoria</taxon>
        <taxon>Bdelloidea</taxon>
        <taxon>Philodinida</taxon>
        <taxon>Philodinidae</taxon>
        <taxon>Rotaria</taxon>
    </lineage>
</organism>
<gene>
    <name evidence="2" type="ORF">OTI717_LOCUS39871</name>
    <name evidence="1" type="ORF">RFH988_LOCUS10243</name>
</gene>
<evidence type="ECO:0000313" key="2">
    <source>
        <dbReference type="EMBL" id="CAF4234820.1"/>
    </source>
</evidence>
<protein>
    <submittedName>
        <fullName evidence="2">Uncharacterized protein</fullName>
    </submittedName>
</protein>
<dbReference type="Proteomes" id="UP000663823">
    <property type="component" value="Unassembled WGS sequence"/>
</dbReference>
<dbReference type="InterPro" id="IPR009836">
    <property type="entry name" value="GRDP-like"/>
</dbReference>
<accession>A0A820DMJ6</accession>
<proteinExistence type="predicted"/>
<dbReference type="Proteomes" id="UP000663882">
    <property type="component" value="Unassembled WGS sequence"/>
</dbReference>
<dbReference type="PANTHER" id="PTHR34365:SF7">
    <property type="entry name" value="GLYCINE-RICH DOMAIN-CONTAINING PROTEIN 1"/>
    <property type="match status" value="1"/>
</dbReference>
<dbReference type="OrthoDB" id="2684236at2759"/>
<dbReference type="EMBL" id="CAJNOO010000379">
    <property type="protein sequence ID" value="CAF0925564.1"/>
    <property type="molecule type" value="Genomic_DNA"/>
</dbReference>
<dbReference type="EMBL" id="CAJOAX010028403">
    <property type="protein sequence ID" value="CAF4234820.1"/>
    <property type="molecule type" value="Genomic_DNA"/>
</dbReference>
<reference evidence="2" key="1">
    <citation type="submission" date="2021-02" db="EMBL/GenBank/DDBJ databases">
        <authorList>
            <person name="Nowell W R."/>
        </authorList>
    </citation>
    <scope>NUCLEOTIDE SEQUENCE</scope>
</reference>
<dbReference type="PANTHER" id="PTHR34365">
    <property type="entry name" value="ENOLASE (DUF1399)"/>
    <property type="match status" value="1"/>
</dbReference>
<dbReference type="AlphaFoldDB" id="A0A820DMJ6"/>
<evidence type="ECO:0000313" key="1">
    <source>
        <dbReference type="EMBL" id="CAF0925564.1"/>
    </source>
</evidence>
<comment type="caution">
    <text evidence="2">The sequence shown here is derived from an EMBL/GenBank/DDBJ whole genome shotgun (WGS) entry which is preliminary data.</text>
</comment>